<dbReference type="AlphaFoldDB" id="A0A8B9JFB4"/>
<dbReference type="InterPro" id="IPR011162">
    <property type="entry name" value="MHC_I/II-like_Ag-recog"/>
</dbReference>
<evidence type="ECO:0000313" key="6">
    <source>
        <dbReference type="Proteomes" id="UP000694621"/>
    </source>
</evidence>
<dbReference type="PANTHER" id="PTHR16675:SF193">
    <property type="entry name" value="LOC571647 PROTEIN-RELATED"/>
    <property type="match status" value="1"/>
</dbReference>
<dbReference type="Pfam" id="PF00129">
    <property type="entry name" value="MHC_I"/>
    <property type="match status" value="1"/>
</dbReference>
<organism evidence="5 6">
    <name type="scientific">Astyanax mexicanus</name>
    <name type="common">Blind cave fish</name>
    <name type="synonym">Astyanax fasciatus mexicanus</name>
    <dbReference type="NCBI Taxonomy" id="7994"/>
    <lineage>
        <taxon>Eukaryota</taxon>
        <taxon>Metazoa</taxon>
        <taxon>Chordata</taxon>
        <taxon>Craniata</taxon>
        <taxon>Vertebrata</taxon>
        <taxon>Euteleostomi</taxon>
        <taxon>Actinopterygii</taxon>
        <taxon>Neopterygii</taxon>
        <taxon>Teleostei</taxon>
        <taxon>Ostariophysi</taxon>
        <taxon>Characiformes</taxon>
        <taxon>Characoidei</taxon>
        <taxon>Acestrorhamphidae</taxon>
        <taxon>Acestrorhamphinae</taxon>
        <taxon>Astyanax</taxon>
    </lineage>
</organism>
<evidence type="ECO:0000256" key="3">
    <source>
        <dbReference type="SAM" id="Phobius"/>
    </source>
</evidence>
<dbReference type="Gene3D" id="2.60.40.10">
    <property type="entry name" value="Immunoglobulins"/>
    <property type="match status" value="1"/>
</dbReference>
<dbReference type="GO" id="GO:0005615">
    <property type="term" value="C:extracellular space"/>
    <property type="evidence" value="ECO:0007669"/>
    <property type="project" value="TreeGrafter"/>
</dbReference>
<dbReference type="InterPro" id="IPR050208">
    <property type="entry name" value="MHC_class-I_related"/>
</dbReference>
<reference evidence="5" key="1">
    <citation type="submission" date="2025-08" db="UniProtKB">
        <authorList>
            <consortium name="Ensembl"/>
        </authorList>
    </citation>
    <scope>IDENTIFICATION</scope>
</reference>
<comment type="similarity">
    <text evidence="2">Belongs to the MHC class I family.</text>
</comment>
<dbReference type="InterPro" id="IPR001039">
    <property type="entry name" value="MHC_I_a_a1/a2"/>
</dbReference>
<dbReference type="InterPro" id="IPR011161">
    <property type="entry name" value="MHC_I-like_Ag-recog"/>
</dbReference>
<feature type="domain" description="Ig-like" evidence="4">
    <location>
        <begin position="105"/>
        <end position="194"/>
    </location>
</feature>
<keyword evidence="1" id="KW-0325">Glycoprotein</keyword>
<dbReference type="SUPFAM" id="SSF48726">
    <property type="entry name" value="Immunoglobulin"/>
    <property type="match status" value="1"/>
</dbReference>
<dbReference type="GO" id="GO:0009897">
    <property type="term" value="C:external side of plasma membrane"/>
    <property type="evidence" value="ECO:0007669"/>
    <property type="project" value="TreeGrafter"/>
</dbReference>
<keyword evidence="3" id="KW-0812">Transmembrane</keyword>
<dbReference type="InterPro" id="IPR013783">
    <property type="entry name" value="Ig-like_fold"/>
</dbReference>
<dbReference type="InterPro" id="IPR007110">
    <property type="entry name" value="Ig-like_dom"/>
</dbReference>
<name>A0A8B9JFB4_ASTMX</name>
<protein>
    <recommendedName>
        <fullName evidence="4">Ig-like domain-containing protein</fullName>
    </recommendedName>
</protein>
<dbReference type="Ensembl" id="ENSAMXT00005022904.1">
    <property type="protein sequence ID" value="ENSAMXP00005020728.1"/>
    <property type="gene ID" value="ENSAMXG00005010729.1"/>
</dbReference>
<feature type="transmembrane region" description="Helical" evidence="3">
    <location>
        <begin position="208"/>
        <end position="231"/>
    </location>
</feature>
<dbReference type="InterPro" id="IPR036179">
    <property type="entry name" value="Ig-like_dom_sf"/>
</dbReference>
<evidence type="ECO:0000256" key="1">
    <source>
        <dbReference type="ARBA" id="ARBA00023180"/>
    </source>
</evidence>
<dbReference type="Pfam" id="PF07654">
    <property type="entry name" value="C1-set"/>
    <property type="match status" value="1"/>
</dbReference>
<evidence type="ECO:0000259" key="4">
    <source>
        <dbReference type="PROSITE" id="PS50835"/>
    </source>
</evidence>
<dbReference type="PRINTS" id="PR01638">
    <property type="entry name" value="MHCCLASSI"/>
</dbReference>
<keyword evidence="3" id="KW-0472">Membrane</keyword>
<keyword evidence="3" id="KW-1133">Transmembrane helix</keyword>
<proteinExistence type="inferred from homology"/>
<dbReference type="SUPFAM" id="SSF54452">
    <property type="entry name" value="MHC antigen-recognition domain"/>
    <property type="match status" value="1"/>
</dbReference>
<evidence type="ECO:0000313" key="5">
    <source>
        <dbReference type="Ensembl" id="ENSAMXP00005020728.1"/>
    </source>
</evidence>
<dbReference type="InterPro" id="IPR003597">
    <property type="entry name" value="Ig_C1-set"/>
</dbReference>
<dbReference type="Proteomes" id="UP000694621">
    <property type="component" value="Unplaced"/>
</dbReference>
<dbReference type="Gene3D" id="3.30.500.10">
    <property type="entry name" value="MHC class I-like antigen recognition-like"/>
    <property type="match status" value="1"/>
</dbReference>
<evidence type="ECO:0000256" key="2">
    <source>
        <dbReference type="RuleBase" id="RU004439"/>
    </source>
</evidence>
<dbReference type="GO" id="GO:0006955">
    <property type="term" value="P:immune response"/>
    <property type="evidence" value="ECO:0007669"/>
    <property type="project" value="TreeGrafter"/>
</dbReference>
<dbReference type="PANTHER" id="PTHR16675">
    <property type="entry name" value="MHC CLASS I-RELATED"/>
    <property type="match status" value="1"/>
</dbReference>
<sequence length="257" mass="29126">MQRMKHNNTDLHVLQWRHGCEIDESNGEVNFLRGISEYGYDGSDFLYFDNSHRVWVASVPAAEETKRKWDNLTQNTHDYLEKECVDWLIKFLEYGKETLRKHSPPDVYVFATKSVRDSKKLRLTCLATGFYPKDVELCVRKFGTSLPEHLLTSSGVRPNEDGTYQLRKSMEISGDDPTDYDCYLHHSSLKKPVIKKWVKPNNGSGQGLIAGAVGGLIVILLILLAVLFFVLRRRRMSGGAGYGQVAYAVPQAPDAQV</sequence>
<dbReference type="SMART" id="SM00407">
    <property type="entry name" value="IGc1"/>
    <property type="match status" value="1"/>
</dbReference>
<dbReference type="PROSITE" id="PS50835">
    <property type="entry name" value="IG_LIKE"/>
    <property type="match status" value="1"/>
</dbReference>
<dbReference type="InterPro" id="IPR037055">
    <property type="entry name" value="MHC_I-like_Ag-recog_sf"/>
</dbReference>
<accession>A0A8B9JFB4</accession>